<protein>
    <submittedName>
        <fullName evidence="2">Kinase-like protein</fullName>
    </submittedName>
</protein>
<proteinExistence type="predicted"/>
<organism evidence="2 3">
    <name type="scientific">Gigaspora margarita</name>
    <dbReference type="NCBI Taxonomy" id="4874"/>
    <lineage>
        <taxon>Eukaryota</taxon>
        <taxon>Fungi</taxon>
        <taxon>Fungi incertae sedis</taxon>
        <taxon>Mucoromycota</taxon>
        <taxon>Glomeromycotina</taxon>
        <taxon>Glomeromycetes</taxon>
        <taxon>Diversisporales</taxon>
        <taxon>Gigasporaceae</taxon>
        <taxon>Gigaspora</taxon>
    </lineage>
</organism>
<dbReference type="GO" id="GO:0005524">
    <property type="term" value="F:ATP binding"/>
    <property type="evidence" value="ECO:0007669"/>
    <property type="project" value="InterPro"/>
</dbReference>
<dbReference type="PRINTS" id="PR00109">
    <property type="entry name" value="TYRKINASE"/>
</dbReference>
<dbReference type="InterPro" id="IPR011009">
    <property type="entry name" value="Kinase-like_dom_sf"/>
</dbReference>
<dbReference type="AlphaFoldDB" id="A0A8H4AQJ5"/>
<dbReference type="InterPro" id="IPR001245">
    <property type="entry name" value="Ser-Thr/Tyr_kinase_cat_dom"/>
</dbReference>
<feature type="domain" description="Protein kinase" evidence="1">
    <location>
        <begin position="1"/>
        <end position="145"/>
    </location>
</feature>
<dbReference type="Pfam" id="PF07714">
    <property type="entry name" value="PK_Tyr_Ser-Thr"/>
    <property type="match status" value="1"/>
</dbReference>
<name>A0A8H4AQJ5_GIGMA</name>
<reference evidence="2 3" key="1">
    <citation type="journal article" date="2019" name="Environ. Microbiol.">
        <title>At the nexus of three kingdoms: the genome of the mycorrhizal fungus Gigaspora margarita provides insights into plant, endobacterial and fungal interactions.</title>
        <authorList>
            <person name="Venice F."/>
            <person name="Ghignone S."/>
            <person name="Salvioli di Fossalunga A."/>
            <person name="Amselem J."/>
            <person name="Novero M."/>
            <person name="Xianan X."/>
            <person name="Sedzielewska Toro K."/>
            <person name="Morin E."/>
            <person name="Lipzen A."/>
            <person name="Grigoriev I.V."/>
            <person name="Henrissat B."/>
            <person name="Martin F.M."/>
            <person name="Bonfante P."/>
        </authorList>
    </citation>
    <scope>NUCLEOTIDE SEQUENCE [LARGE SCALE GENOMIC DNA]</scope>
    <source>
        <strain evidence="2 3">BEG34</strain>
    </source>
</reference>
<dbReference type="InterPro" id="IPR051681">
    <property type="entry name" value="Ser/Thr_Kinases-Pseudokinases"/>
</dbReference>
<dbReference type="SUPFAM" id="SSF56112">
    <property type="entry name" value="Protein kinase-like (PK-like)"/>
    <property type="match status" value="1"/>
</dbReference>
<dbReference type="OrthoDB" id="10261027at2759"/>
<dbReference type="PANTHER" id="PTHR44329">
    <property type="entry name" value="SERINE/THREONINE-PROTEIN KINASE TNNI3K-RELATED"/>
    <property type="match status" value="1"/>
</dbReference>
<gene>
    <name evidence="2" type="ORF">F8M41_015472</name>
</gene>
<dbReference type="InterPro" id="IPR000719">
    <property type="entry name" value="Prot_kinase_dom"/>
</dbReference>
<keyword evidence="2" id="KW-0418">Kinase</keyword>
<evidence type="ECO:0000259" key="1">
    <source>
        <dbReference type="PROSITE" id="PS50011"/>
    </source>
</evidence>
<accession>A0A8H4AQJ5</accession>
<evidence type="ECO:0000313" key="3">
    <source>
        <dbReference type="Proteomes" id="UP000439903"/>
    </source>
</evidence>
<dbReference type="GO" id="GO:0004674">
    <property type="term" value="F:protein serine/threonine kinase activity"/>
    <property type="evidence" value="ECO:0007669"/>
    <property type="project" value="TreeGrafter"/>
</dbReference>
<sequence>MILEYANEGTLREYLKTNFTRLQWTDKLRIAKEIAHGLLFLHDKNITHRDLHSKNILIHQRQPKITDFGLSRHMNEMSNTSNSIVHGMPQYIEPQCLIKSGYKRNKGSDVYSFGQILWEISSGRPPFSSFASRDLIFKTIVFLRI</sequence>
<dbReference type="Gene3D" id="1.10.510.10">
    <property type="entry name" value="Transferase(Phosphotransferase) domain 1"/>
    <property type="match status" value="1"/>
</dbReference>
<comment type="caution">
    <text evidence="2">The sequence shown here is derived from an EMBL/GenBank/DDBJ whole genome shotgun (WGS) entry which is preliminary data.</text>
</comment>
<keyword evidence="2" id="KW-0808">Transferase</keyword>
<dbReference type="Proteomes" id="UP000439903">
    <property type="component" value="Unassembled WGS sequence"/>
</dbReference>
<dbReference type="PROSITE" id="PS50011">
    <property type="entry name" value="PROTEIN_KINASE_DOM"/>
    <property type="match status" value="1"/>
</dbReference>
<dbReference type="EMBL" id="WTPW01000325">
    <property type="protein sequence ID" value="KAF0522636.1"/>
    <property type="molecule type" value="Genomic_DNA"/>
</dbReference>
<keyword evidence="3" id="KW-1185">Reference proteome</keyword>
<evidence type="ECO:0000313" key="2">
    <source>
        <dbReference type="EMBL" id="KAF0522636.1"/>
    </source>
</evidence>